<feature type="region of interest" description="Disordered" evidence="1">
    <location>
        <begin position="81"/>
        <end position="129"/>
    </location>
</feature>
<accession>V4AMJ6</accession>
<dbReference type="AlphaFoldDB" id="V4AMJ6"/>
<dbReference type="OMA" id="HIYASHE"/>
<proteinExistence type="predicted"/>
<dbReference type="EMBL" id="KB201262">
    <property type="protein sequence ID" value="ESO98362.1"/>
    <property type="molecule type" value="Genomic_DNA"/>
</dbReference>
<feature type="compositionally biased region" description="Basic and acidic residues" evidence="1">
    <location>
        <begin position="289"/>
        <end position="362"/>
    </location>
</feature>
<name>V4AMJ6_LOTGI</name>
<feature type="region of interest" description="Disordered" evidence="1">
    <location>
        <begin position="200"/>
        <end position="224"/>
    </location>
</feature>
<evidence type="ECO:0000313" key="2">
    <source>
        <dbReference type="EMBL" id="ESO98362.1"/>
    </source>
</evidence>
<reference evidence="2 3" key="1">
    <citation type="journal article" date="2013" name="Nature">
        <title>Insights into bilaterian evolution from three spiralian genomes.</title>
        <authorList>
            <person name="Simakov O."/>
            <person name="Marletaz F."/>
            <person name="Cho S.J."/>
            <person name="Edsinger-Gonzales E."/>
            <person name="Havlak P."/>
            <person name="Hellsten U."/>
            <person name="Kuo D.H."/>
            <person name="Larsson T."/>
            <person name="Lv J."/>
            <person name="Arendt D."/>
            <person name="Savage R."/>
            <person name="Osoegawa K."/>
            <person name="de Jong P."/>
            <person name="Grimwood J."/>
            <person name="Chapman J.A."/>
            <person name="Shapiro H."/>
            <person name="Aerts A."/>
            <person name="Otillar R.P."/>
            <person name="Terry A.Y."/>
            <person name="Boore J.L."/>
            <person name="Grigoriev I.V."/>
            <person name="Lindberg D.R."/>
            <person name="Seaver E.C."/>
            <person name="Weisblat D.A."/>
            <person name="Putnam N.H."/>
            <person name="Rokhsar D.S."/>
        </authorList>
    </citation>
    <scope>NUCLEOTIDE SEQUENCE [LARGE SCALE GENOMIC DNA]</scope>
</reference>
<gene>
    <name evidence="2" type="ORF">LOTGIDRAFT_159167</name>
</gene>
<evidence type="ECO:0000313" key="3">
    <source>
        <dbReference type="Proteomes" id="UP000030746"/>
    </source>
</evidence>
<feature type="compositionally biased region" description="Low complexity" evidence="1">
    <location>
        <begin position="81"/>
        <end position="93"/>
    </location>
</feature>
<dbReference type="CTD" id="20237975"/>
<dbReference type="OrthoDB" id="9996891at2759"/>
<sequence>MDAVVSTKYGKRPVLDVPPLNAYGGRSLKFNNSISSMMDYNTSSLIKQPQQPPIQYVPQQQPNTYVSQPQQVTQYVPQTQPQYVSQPQTTQYAPQPPPQTVPQPSTQYPTVPQQPTYPQPSGYNPYASAYTDPRAAATAPQYPPPDPNSFMAAMMNQFNPFNPTNMLAAPLVPPPVPGSFPPPPPNYPPPPPNYPPPEFNRTSYSQPTYGAAPPAMAQPVRSSPDDNFSIAGKLEFGKMTTVHVDSITGNFKQLPEILRRELKRTYGRYPETDIKISVENGEYHIYASPHRDDDRPIRGPRSYEEDDRRHFDDRHPYDHDDYKRQPRNSNDEFKPKRKDYDQDFVRGRGFEQEPRRRTEFDEFRGRDSRMTDAEWVLVKRR</sequence>
<dbReference type="KEGG" id="lgi:LOTGIDRAFT_159167"/>
<dbReference type="HOGENOM" id="CLU_726256_0_0_1"/>
<protein>
    <submittedName>
        <fullName evidence="2">Uncharacterized protein</fullName>
    </submittedName>
</protein>
<organism evidence="2 3">
    <name type="scientific">Lottia gigantea</name>
    <name type="common">Giant owl limpet</name>
    <dbReference type="NCBI Taxonomy" id="225164"/>
    <lineage>
        <taxon>Eukaryota</taxon>
        <taxon>Metazoa</taxon>
        <taxon>Spiralia</taxon>
        <taxon>Lophotrochozoa</taxon>
        <taxon>Mollusca</taxon>
        <taxon>Gastropoda</taxon>
        <taxon>Patellogastropoda</taxon>
        <taxon>Lottioidea</taxon>
        <taxon>Lottiidae</taxon>
        <taxon>Lottia</taxon>
    </lineage>
</organism>
<dbReference type="RefSeq" id="XP_009051058.1">
    <property type="nucleotide sequence ID" value="XM_009052810.1"/>
</dbReference>
<dbReference type="GeneID" id="20237975"/>
<dbReference type="PRINTS" id="PR01217">
    <property type="entry name" value="PRICHEXTENSN"/>
</dbReference>
<dbReference type="Proteomes" id="UP000030746">
    <property type="component" value="Unassembled WGS sequence"/>
</dbReference>
<feature type="region of interest" description="Disordered" evidence="1">
    <location>
        <begin position="285"/>
        <end position="362"/>
    </location>
</feature>
<feature type="compositionally biased region" description="Low complexity" evidence="1">
    <location>
        <begin position="102"/>
        <end position="121"/>
    </location>
</feature>
<evidence type="ECO:0000256" key="1">
    <source>
        <dbReference type="SAM" id="MobiDB-lite"/>
    </source>
</evidence>
<keyword evidence="3" id="KW-1185">Reference proteome</keyword>